<evidence type="ECO:0000256" key="1">
    <source>
        <dbReference type="ARBA" id="ARBA00022574"/>
    </source>
</evidence>
<proteinExistence type="predicted"/>
<feature type="repeat" description="WD" evidence="3">
    <location>
        <begin position="386"/>
        <end position="417"/>
    </location>
</feature>
<dbReference type="OMA" id="QGDTFWS"/>
<dbReference type="OrthoDB" id="408728at2759"/>
<dbReference type="PANTHER" id="PTHR14221">
    <property type="entry name" value="WD REPEAT DOMAIN 44"/>
    <property type="match status" value="1"/>
</dbReference>
<dbReference type="Gene3D" id="2.130.10.10">
    <property type="entry name" value="YVTN repeat-like/Quinoprotein amine dehydrogenase"/>
    <property type="match status" value="1"/>
</dbReference>
<dbReference type="PRINTS" id="PR00320">
    <property type="entry name" value="GPROTEINBRPT"/>
</dbReference>
<feature type="compositionally biased region" description="Polar residues" evidence="4">
    <location>
        <begin position="104"/>
        <end position="125"/>
    </location>
</feature>
<protein>
    <submittedName>
        <fullName evidence="5">Uncharacterized protein</fullName>
    </submittedName>
</protein>
<feature type="repeat" description="WD" evidence="3">
    <location>
        <begin position="288"/>
        <end position="321"/>
    </location>
</feature>
<feature type="repeat" description="WD" evidence="3">
    <location>
        <begin position="570"/>
        <end position="593"/>
    </location>
</feature>
<dbReference type="SMART" id="SM00320">
    <property type="entry name" value="WD40"/>
    <property type="match status" value="7"/>
</dbReference>
<dbReference type="InterPro" id="IPR001680">
    <property type="entry name" value="WD40_rpt"/>
</dbReference>
<evidence type="ECO:0000256" key="2">
    <source>
        <dbReference type="ARBA" id="ARBA00022737"/>
    </source>
</evidence>
<dbReference type="STRING" id="29655.A0A0K9P845"/>
<keyword evidence="2" id="KW-0677">Repeat</keyword>
<sequence length="723" mass="81386">MTRPCSEVLQLKVEDEESEQQEEEYFYDTREEISPITSNSRQICFPLDHQLYNLWNEPLSSVQERRNRFKRCMGLSFSSNSSPRLDSINNEIGTENGKSVANISIQGRSNSSGPELLGSSNSEIGHSTTTSFSSEHSDSEDVGVSSRNNFHSFKNLDDDSVFIADELQEDGSVGKVFEGGKNDMITTQRNISTSPLFYRFMRREENSSVSSTSSEETLTKIRRKTNSGPKWLKRFSGVTCLAADRKEGTHVSSLYTDFSHDDYKFRVKVHSYKKRYKDFSAVYRNQEIQAHDGNILTMKFSHDGSYLATGGEDGIIRVWQIMERDWTDDDLPQKDMSCIFFSADDNFELTPICTNKSSSLKLTSDSSCVVIPPKLFGISEKPLYEYRGHTGEILDLAWSKNKSMLSSSSDDTVRLWEFGCKTWKQLYPHKNVVTCLQFNPVEENSFITGCIDGKVRIWHTYDAHVVDWLDVKDIVTAVCYGPDGNDIVVGSITGICRFYTIIDNLFELNRQLPIHRKKKSSGKMITGFQFSPNSSERLLVTCADSRVRILDKFNIVCKCTGFQNSSSRISASFTKDGKHIISASEDSNVYIWNNKLDVHMTNNVQRNSSCERFHSNNASVAIPWHGFSKIYKSCSSSSNSTALNQDLLTQVPLRGTATWPEEKLQASAVLGGASFASKAGKKLFKSSYDAKLSSSHGWGQVIVTGSLDGRIRSFQNYGLPSLF</sequence>
<gene>
    <name evidence="5" type="ORF">ZOSMA_331G00030</name>
</gene>
<dbReference type="PANTHER" id="PTHR14221:SF0">
    <property type="entry name" value="WD REPEAT-CONTAINING PROTEIN 44"/>
    <property type="match status" value="1"/>
</dbReference>
<accession>A0A0K9P845</accession>
<dbReference type="PROSITE" id="PS50082">
    <property type="entry name" value="WD_REPEATS_2"/>
    <property type="match status" value="4"/>
</dbReference>
<dbReference type="PROSITE" id="PS50294">
    <property type="entry name" value="WD_REPEATS_REGION"/>
    <property type="match status" value="3"/>
</dbReference>
<comment type="caution">
    <text evidence="5">The sequence shown here is derived from an EMBL/GenBank/DDBJ whole genome shotgun (WGS) entry which is preliminary data.</text>
</comment>
<feature type="repeat" description="WD" evidence="3">
    <location>
        <begin position="426"/>
        <end position="458"/>
    </location>
</feature>
<keyword evidence="6" id="KW-1185">Reference proteome</keyword>
<dbReference type="InterPro" id="IPR015943">
    <property type="entry name" value="WD40/YVTN_repeat-like_dom_sf"/>
</dbReference>
<evidence type="ECO:0000256" key="4">
    <source>
        <dbReference type="SAM" id="MobiDB-lite"/>
    </source>
</evidence>
<feature type="region of interest" description="Disordered" evidence="4">
    <location>
        <begin position="104"/>
        <end position="143"/>
    </location>
</feature>
<dbReference type="EMBL" id="LFYR01001059">
    <property type="protein sequence ID" value="KMZ65176.1"/>
    <property type="molecule type" value="Genomic_DNA"/>
</dbReference>
<evidence type="ECO:0000313" key="5">
    <source>
        <dbReference type="EMBL" id="KMZ65176.1"/>
    </source>
</evidence>
<name>A0A0K9P845_ZOSMR</name>
<evidence type="ECO:0000313" key="6">
    <source>
        <dbReference type="Proteomes" id="UP000036987"/>
    </source>
</evidence>
<dbReference type="Proteomes" id="UP000036987">
    <property type="component" value="Unassembled WGS sequence"/>
</dbReference>
<dbReference type="InterPro" id="IPR020472">
    <property type="entry name" value="WD40_PAC1"/>
</dbReference>
<evidence type="ECO:0000256" key="3">
    <source>
        <dbReference type="PROSITE-ProRule" id="PRU00221"/>
    </source>
</evidence>
<organism evidence="5 6">
    <name type="scientific">Zostera marina</name>
    <name type="common">Eelgrass</name>
    <dbReference type="NCBI Taxonomy" id="29655"/>
    <lineage>
        <taxon>Eukaryota</taxon>
        <taxon>Viridiplantae</taxon>
        <taxon>Streptophyta</taxon>
        <taxon>Embryophyta</taxon>
        <taxon>Tracheophyta</taxon>
        <taxon>Spermatophyta</taxon>
        <taxon>Magnoliopsida</taxon>
        <taxon>Liliopsida</taxon>
        <taxon>Zosteraceae</taxon>
        <taxon>Zostera</taxon>
    </lineage>
</organism>
<reference evidence="6" key="1">
    <citation type="journal article" date="2016" name="Nature">
        <title>The genome of the seagrass Zostera marina reveals angiosperm adaptation to the sea.</title>
        <authorList>
            <person name="Olsen J.L."/>
            <person name="Rouze P."/>
            <person name="Verhelst B."/>
            <person name="Lin Y.-C."/>
            <person name="Bayer T."/>
            <person name="Collen J."/>
            <person name="Dattolo E."/>
            <person name="De Paoli E."/>
            <person name="Dittami S."/>
            <person name="Maumus F."/>
            <person name="Michel G."/>
            <person name="Kersting A."/>
            <person name="Lauritano C."/>
            <person name="Lohaus R."/>
            <person name="Toepel M."/>
            <person name="Tonon T."/>
            <person name="Vanneste K."/>
            <person name="Amirebrahimi M."/>
            <person name="Brakel J."/>
            <person name="Bostroem C."/>
            <person name="Chovatia M."/>
            <person name="Grimwood J."/>
            <person name="Jenkins J.W."/>
            <person name="Jueterbock A."/>
            <person name="Mraz A."/>
            <person name="Stam W.T."/>
            <person name="Tice H."/>
            <person name="Bornberg-Bauer E."/>
            <person name="Green P.J."/>
            <person name="Pearson G.A."/>
            <person name="Procaccini G."/>
            <person name="Duarte C.M."/>
            <person name="Schmutz J."/>
            <person name="Reusch T.B.H."/>
            <person name="Van de Peer Y."/>
        </authorList>
    </citation>
    <scope>NUCLEOTIDE SEQUENCE [LARGE SCALE GENOMIC DNA]</scope>
    <source>
        <strain evidence="6">cv. Finnish</strain>
    </source>
</reference>
<dbReference type="SUPFAM" id="SSF50978">
    <property type="entry name" value="WD40 repeat-like"/>
    <property type="match status" value="1"/>
</dbReference>
<dbReference type="InterPro" id="IPR036322">
    <property type="entry name" value="WD40_repeat_dom_sf"/>
</dbReference>
<dbReference type="InterPro" id="IPR040324">
    <property type="entry name" value="WDR44/Dgr2"/>
</dbReference>
<dbReference type="Pfam" id="PF00400">
    <property type="entry name" value="WD40"/>
    <property type="match status" value="4"/>
</dbReference>
<dbReference type="AlphaFoldDB" id="A0A0K9P845"/>
<keyword evidence="1 3" id="KW-0853">WD repeat</keyword>